<keyword evidence="1" id="KW-0472">Membrane</keyword>
<sequence>MEKKVRGLRHLMVTVFLSGMGNFIVIPGITDVTMFALCPATDECSLAIYLSAFQQAVRSLKQQAKIKIHAHGRVKKFCFCN</sequence>
<feature type="transmembrane region" description="Helical" evidence="1">
    <location>
        <begin position="12"/>
        <end position="37"/>
    </location>
</feature>
<dbReference type="OrthoDB" id="419616at2759"/>
<dbReference type="Proteomes" id="UP000239757">
    <property type="component" value="Unassembled WGS sequence"/>
</dbReference>
<evidence type="ECO:0000313" key="3">
    <source>
        <dbReference type="Proteomes" id="UP000239757"/>
    </source>
</evidence>
<dbReference type="AlphaFoldDB" id="A0A2P5XVP3"/>
<keyword evidence="1" id="KW-1133">Transmembrane helix</keyword>
<proteinExistence type="predicted"/>
<dbReference type="EMBL" id="KZ664153">
    <property type="protein sequence ID" value="PPS07336.1"/>
    <property type="molecule type" value="Genomic_DNA"/>
</dbReference>
<reference evidence="2 3" key="1">
    <citation type="submission" date="2015-01" db="EMBL/GenBank/DDBJ databases">
        <title>Genome of allotetraploid Gossypium barbadense reveals genomic plasticity and fiber elongation in cotton evolution.</title>
        <authorList>
            <person name="Chen X."/>
            <person name="Liu X."/>
            <person name="Zhao B."/>
            <person name="Zheng H."/>
            <person name="Hu Y."/>
            <person name="Lu G."/>
            <person name="Yang C."/>
            <person name="Chen J."/>
            <person name="Shan C."/>
            <person name="Zhang L."/>
            <person name="Zhou Y."/>
            <person name="Wang L."/>
            <person name="Guo W."/>
            <person name="Bai Y."/>
            <person name="Ruan J."/>
            <person name="Shangguan X."/>
            <person name="Mao Y."/>
            <person name="Jiang J."/>
            <person name="Zhu Y."/>
            <person name="Lei J."/>
            <person name="Kang H."/>
            <person name="Chen S."/>
            <person name="He X."/>
            <person name="Wang R."/>
            <person name="Wang Y."/>
            <person name="Chen J."/>
            <person name="Wang L."/>
            <person name="Yu S."/>
            <person name="Wang B."/>
            <person name="Wei J."/>
            <person name="Song S."/>
            <person name="Lu X."/>
            <person name="Gao Z."/>
            <person name="Gu W."/>
            <person name="Deng X."/>
            <person name="Ma D."/>
            <person name="Wang S."/>
            <person name="Liang W."/>
            <person name="Fang L."/>
            <person name="Cai C."/>
            <person name="Zhu X."/>
            <person name="Zhou B."/>
            <person name="Zhang Y."/>
            <person name="Chen Z."/>
            <person name="Xu S."/>
            <person name="Zhu R."/>
            <person name="Wang S."/>
            <person name="Zhang T."/>
            <person name="Zhao G."/>
        </authorList>
    </citation>
    <scope>NUCLEOTIDE SEQUENCE [LARGE SCALE GENOMIC DNA]</scope>
    <source>
        <strain evidence="3">cv. Xinhai21</strain>
        <tissue evidence="2">Leaf</tissue>
    </source>
</reference>
<accession>A0A2P5XVP3</accession>
<name>A0A2P5XVP3_GOSBA</name>
<evidence type="ECO:0000313" key="2">
    <source>
        <dbReference type="EMBL" id="PPS07336.1"/>
    </source>
</evidence>
<keyword evidence="1" id="KW-0812">Transmembrane</keyword>
<protein>
    <submittedName>
        <fullName evidence="2">Uncharacterized protein</fullName>
    </submittedName>
</protein>
<organism evidence="2 3">
    <name type="scientific">Gossypium barbadense</name>
    <name type="common">Sea Island cotton</name>
    <name type="synonym">Hibiscus barbadensis</name>
    <dbReference type="NCBI Taxonomy" id="3634"/>
    <lineage>
        <taxon>Eukaryota</taxon>
        <taxon>Viridiplantae</taxon>
        <taxon>Streptophyta</taxon>
        <taxon>Embryophyta</taxon>
        <taxon>Tracheophyta</taxon>
        <taxon>Spermatophyta</taxon>
        <taxon>Magnoliopsida</taxon>
        <taxon>eudicotyledons</taxon>
        <taxon>Gunneridae</taxon>
        <taxon>Pentapetalae</taxon>
        <taxon>rosids</taxon>
        <taxon>malvids</taxon>
        <taxon>Malvales</taxon>
        <taxon>Malvaceae</taxon>
        <taxon>Malvoideae</taxon>
        <taxon>Gossypium</taxon>
    </lineage>
</organism>
<gene>
    <name evidence="2" type="ORF">GOBAR_AA13320</name>
</gene>
<evidence type="ECO:0000256" key="1">
    <source>
        <dbReference type="SAM" id="Phobius"/>
    </source>
</evidence>